<organism evidence="12 13">
    <name type="scientific">Gonapodya prolifera (strain JEL478)</name>
    <name type="common">Monoblepharis prolifera</name>
    <dbReference type="NCBI Taxonomy" id="1344416"/>
    <lineage>
        <taxon>Eukaryota</taxon>
        <taxon>Fungi</taxon>
        <taxon>Fungi incertae sedis</taxon>
        <taxon>Chytridiomycota</taxon>
        <taxon>Chytridiomycota incertae sedis</taxon>
        <taxon>Monoblepharidomycetes</taxon>
        <taxon>Monoblepharidales</taxon>
        <taxon>Gonapodyaceae</taxon>
        <taxon>Gonapodya</taxon>
    </lineage>
</organism>
<evidence type="ECO:0000256" key="7">
    <source>
        <dbReference type="ARBA" id="ARBA00023098"/>
    </source>
</evidence>
<evidence type="ECO:0000256" key="8">
    <source>
        <dbReference type="ARBA" id="ARBA00023136"/>
    </source>
</evidence>
<keyword evidence="9 10" id="KW-0275">Fatty acid biosynthesis</keyword>
<keyword evidence="2 10" id="KW-0444">Lipid biosynthesis</keyword>
<keyword evidence="6 10" id="KW-1133">Transmembrane helix</keyword>
<gene>
    <name evidence="12" type="ORF">M427DRAFT_138369</name>
</gene>
<dbReference type="Pfam" id="PF01151">
    <property type="entry name" value="ELO"/>
    <property type="match status" value="1"/>
</dbReference>
<dbReference type="GO" id="GO:0005789">
    <property type="term" value="C:endoplasmic reticulum membrane"/>
    <property type="evidence" value="ECO:0007669"/>
    <property type="project" value="TreeGrafter"/>
</dbReference>
<keyword evidence="8 10" id="KW-0472">Membrane</keyword>
<sequence length="342" mass="38297">MPFSDVLIGWTFAVGNALSPIVRPIESGGESIVSGLASVGLTAPLQLVNSAKEWMAANGSKHSDRLPLMNPFHVILIISLYLVIVISGKRIGANSSVPKLEVKQFALIHNLLMVALSAYMCLSILANAFFSKSSTGYRYGLWANPPDETESGWSMAKVIWVFYFSKILEFNDTFIMIAKKNFRQVSFLHVYHHGSIFAVWWLVTFTAPTGEAYFSAALNSFIHVVMYGYYFCSAIGIKQVSFIKKYITMMQMTQFCLMMCQATYDIVHSFVIVPSLPAPQPPFTSNSYPVYLSSILFFYMISMLALFYNFYQADRRREREARKAGNANGAPKVGQNGKGKEE</sequence>
<evidence type="ECO:0000256" key="1">
    <source>
        <dbReference type="ARBA" id="ARBA00004141"/>
    </source>
</evidence>
<evidence type="ECO:0000256" key="5">
    <source>
        <dbReference type="ARBA" id="ARBA00022832"/>
    </source>
</evidence>
<dbReference type="GO" id="GO:0034625">
    <property type="term" value="P:fatty acid elongation, monounsaturated fatty acid"/>
    <property type="evidence" value="ECO:0007669"/>
    <property type="project" value="TreeGrafter"/>
</dbReference>
<dbReference type="STRING" id="1344416.A0A139A3D2"/>
<feature type="transmembrane region" description="Helical" evidence="10">
    <location>
        <begin position="68"/>
        <end position="86"/>
    </location>
</feature>
<dbReference type="OrthoDB" id="10259681at2759"/>
<reference evidence="12 13" key="1">
    <citation type="journal article" date="2015" name="Genome Biol. Evol.">
        <title>Phylogenomic analyses indicate that early fungi evolved digesting cell walls of algal ancestors of land plants.</title>
        <authorList>
            <person name="Chang Y."/>
            <person name="Wang S."/>
            <person name="Sekimoto S."/>
            <person name="Aerts A.L."/>
            <person name="Choi C."/>
            <person name="Clum A."/>
            <person name="LaButti K.M."/>
            <person name="Lindquist E.A."/>
            <person name="Yee Ngan C."/>
            <person name="Ohm R.A."/>
            <person name="Salamov A.A."/>
            <person name="Grigoriev I.V."/>
            <person name="Spatafora J.W."/>
            <person name="Berbee M.L."/>
        </authorList>
    </citation>
    <scope>NUCLEOTIDE SEQUENCE [LARGE SCALE GENOMIC DNA]</scope>
    <source>
        <strain evidence="12 13">JEL478</strain>
    </source>
</reference>
<dbReference type="GO" id="GO:0034626">
    <property type="term" value="P:fatty acid elongation, polyunsaturated fatty acid"/>
    <property type="evidence" value="ECO:0007669"/>
    <property type="project" value="TreeGrafter"/>
</dbReference>
<comment type="catalytic activity">
    <reaction evidence="10">
        <text>an acyl-CoA + malonyl-CoA + H(+) = a 3-oxoacyl-CoA + CO2 + CoA</text>
        <dbReference type="Rhea" id="RHEA:50252"/>
        <dbReference type="ChEBI" id="CHEBI:15378"/>
        <dbReference type="ChEBI" id="CHEBI:16526"/>
        <dbReference type="ChEBI" id="CHEBI:57287"/>
        <dbReference type="ChEBI" id="CHEBI:57384"/>
        <dbReference type="ChEBI" id="CHEBI:58342"/>
        <dbReference type="ChEBI" id="CHEBI:90726"/>
    </reaction>
    <physiologicalReaction direction="left-to-right" evidence="10">
        <dbReference type="Rhea" id="RHEA:50253"/>
    </physiologicalReaction>
</comment>
<feature type="transmembrane region" description="Helical" evidence="10">
    <location>
        <begin position="255"/>
        <end position="276"/>
    </location>
</feature>
<proteinExistence type="inferred from homology"/>
<dbReference type="InterPro" id="IPR030457">
    <property type="entry name" value="ELO_CS"/>
</dbReference>
<evidence type="ECO:0000256" key="4">
    <source>
        <dbReference type="ARBA" id="ARBA00022692"/>
    </source>
</evidence>
<keyword evidence="5 10" id="KW-0276">Fatty acid metabolism</keyword>
<protein>
    <recommendedName>
        <fullName evidence="10">Elongation of fatty acids protein</fullName>
        <ecNumber evidence="10">2.3.1.-</ecNumber>
    </recommendedName>
</protein>
<dbReference type="EC" id="2.3.1.-" evidence="10"/>
<dbReference type="GO" id="GO:0009922">
    <property type="term" value="F:fatty acid elongase activity"/>
    <property type="evidence" value="ECO:0007669"/>
    <property type="project" value="InterPro"/>
</dbReference>
<feature type="region of interest" description="Disordered" evidence="11">
    <location>
        <begin position="321"/>
        <end position="342"/>
    </location>
</feature>
<dbReference type="GO" id="GO:0042761">
    <property type="term" value="P:very long-chain fatty acid biosynthetic process"/>
    <property type="evidence" value="ECO:0007669"/>
    <property type="project" value="TreeGrafter"/>
</dbReference>
<evidence type="ECO:0000256" key="3">
    <source>
        <dbReference type="ARBA" id="ARBA00022679"/>
    </source>
</evidence>
<dbReference type="Proteomes" id="UP000070544">
    <property type="component" value="Unassembled WGS sequence"/>
</dbReference>
<dbReference type="GO" id="GO:0019367">
    <property type="term" value="P:fatty acid elongation, saturated fatty acid"/>
    <property type="evidence" value="ECO:0007669"/>
    <property type="project" value="TreeGrafter"/>
</dbReference>
<dbReference type="EMBL" id="KQ965804">
    <property type="protein sequence ID" value="KXS11281.1"/>
    <property type="molecule type" value="Genomic_DNA"/>
</dbReference>
<evidence type="ECO:0000313" key="12">
    <source>
        <dbReference type="EMBL" id="KXS11281.1"/>
    </source>
</evidence>
<evidence type="ECO:0000256" key="10">
    <source>
        <dbReference type="RuleBase" id="RU361115"/>
    </source>
</evidence>
<feature type="transmembrane region" description="Helical" evidence="10">
    <location>
        <begin position="188"/>
        <end position="207"/>
    </location>
</feature>
<evidence type="ECO:0000313" key="13">
    <source>
        <dbReference type="Proteomes" id="UP000070544"/>
    </source>
</evidence>
<dbReference type="GO" id="GO:0030148">
    <property type="term" value="P:sphingolipid biosynthetic process"/>
    <property type="evidence" value="ECO:0007669"/>
    <property type="project" value="TreeGrafter"/>
</dbReference>
<keyword evidence="13" id="KW-1185">Reference proteome</keyword>
<keyword evidence="3 10" id="KW-0808">Transferase</keyword>
<feature type="transmembrane region" description="Helical" evidence="10">
    <location>
        <begin position="288"/>
        <end position="311"/>
    </location>
</feature>
<comment type="similarity">
    <text evidence="10">Belongs to the ELO family.</text>
</comment>
<dbReference type="PROSITE" id="PS01188">
    <property type="entry name" value="ELO"/>
    <property type="match status" value="1"/>
</dbReference>
<keyword evidence="7 10" id="KW-0443">Lipid metabolism</keyword>
<name>A0A139A3D2_GONPJ</name>
<evidence type="ECO:0000256" key="11">
    <source>
        <dbReference type="SAM" id="MobiDB-lite"/>
    </source>
</evidence>
<comment type="subcellular location">
    <subcellularLocation>
        <location evidence="1">Membrane</location>
        <topology evidence="1">Multi-pass membrane protein</topology>
    </subcellularLocation>
</comment>
<accession>A0A139A3D2</accession>
<feature type="transmembrane region" description="Helical" evidence="10">
    <location>
        <begin position="107"/>
        <end position="131"/>
    </location>
</feature>
<evidence type="ECO:0000256" key="9">
    <source>
        <dbReference type="ARBA" id="ARBA00023160"/>
    </source>
</evidence>
<dbReference type="AlphaFoldDB" id="A0A139A3D2"/>
<feature type="transmembrane region" description="Helical" evidence="10">
    <location>
        <begin position="213"/>
        <end position="235"/>
    </location>
</feature>
<dbReference type="PANTHER" id="PTHR11157:SF126">
    <property type="entry name" value="ELONGATION OF VERY LONG CHAIN FATTY ACIDS PROTEIN"/>
    <property type="match status" value="1"/>
</dbReference>
<evidence type="ECO:0000256" key="6">
    <source>
        <dbReference type="ARBA" id="ARBA00022989"/>
    </source>
</evidence>
<dbReference type="InterPro" id="IPR002076">
    <property type="entry name" value="ELO_fam"/>
</dbReference>
<dbReference type="PANTHER" id="PTHR11157">
    <property type="entry name" value="FATTY ACID ACYL TRANSFERASE-RELATED"/>
    <property type="match status" value="1"/>
</dbReference>
<keyword evidence="4 10" id="KW-0812">Transmembrane</keyword>
<dbReference type="OMA" id="ALGPFYM"/>
<evidence type="ECO:0000256" key="2">
    <source>
        <dbReference type="ARBA" id="ARBA00022516"/>
    </source>
</evidence>